<dbReference type="Gramene" id="C.cajan_36873.t">
    <property type="protein sequence ID" value="C.cajan_36873.t.cds1"/>
    <property type="gene ID" value="C.cajan_36873"/>
</dbReference>
<reference evidence="2" key="1">
    <citation type="journal article" date="2012" name="Nat. Biotechnol.">
        <title>Draft genome sequence of pigeonpea (Cajanus cajan), an orphan legume crop of resource-poor farmers.</title>
        <authorList>
            <person name="Varshney R.K."/>
            <person name="Chen W."/>
            <person name="Li Y."/>
            <person name="Bharti A.K."/>
            <person name="Saxena R.K."/>
            <person name="Schlueter J.A."/>
            <person name="Donoghue M.T."/>
            <person name="Azam S."/>
            <person name="Fan G."/>
            <person name="Whaley A.M."/>
            <person name="Farmer A.D."/>
            <person name="Sheridan J."/>
            <person name="Iwata A."/>
            <person name="Tuteja R."/>
            <person name="Penmetsa R.V."/>
            <person name="Wu W."/>
            <person name="Upadhyaya H.D."/>
            <person name="Yang S.P."/>
            <person name="Shah T."/>
            <person name="Saxena K.B."/>
            <person name="Michael T."/>
            <person name="McCombie W.R."/>
            <person name="Yang B."/>
            <person name="Zhang G."/>
            <person name="Yang H."/>
            <person name="Wang J."/>
            <person name="Spillane C."/>
            <person name="Cook D.R."/>
            <person name="May G.D."/>
            <person name="Xu X."/>
            <person name="Jackson S.A."/>
        </authorList>
    </citation>
    <scope>NUCLEOTIDE SEQUENCE [LARGE SCALE GENOMIC DNA]</scope>
</reference>
<dbReference type="InterPro" id="IPR053134">
    <property type="entry name" value="RNA-dir_DNA_polymerase"/>
</dbReference>
<feature type="domain" description="Reverse transcriptase" evidence="1">
    <location>
        <begin position="2"/>
        <end position="118"/>
    </location>
</feature>
<dbReference type="CDD" id="cd01647">
    <property type="entry name" value="RT_LTR"/>
    <property type="match status" value="1"/>
</dbReference>
<dbReference type="InterPro" id="IPR043502">
    <property type="entry name" value="DNA/RNA_pol_sf"/>
</dbReference>
<protein>
    <submittedName>
        <fullName evidence="2">Transposon Ty3-I Gag-Pol polyprotein</fullName>
    </submittedName>
</protein>
<dbReference type="Pfam" id="PF00078">
    <property type="entry name" value="RVT_1"/>
    <property type="match status" value="1"/>
</dbReference>
<evidence type="ECO:0000313" key="2">
    <source>
        <dbReference type="EMBL" id="KYP40627.1"/>
    </source>
</evidence>
<name>A0A151RDR3_CAJCA</name>
<dbReference type="PANTHER" id="PTHR24559:SF430">
    <property type="entry name" value="RNA-DIRECTED DNA POLYMERASE"/>
    <property type="match status" value="1"/>
</dbReference>
<dbReference type="InterPro" id="IPR000477">
    <property type="entry name" value="RT_dom"/>
</dbReference>
<evidence type="ECO:0000259" key="1">
    <source>
        <dbReference type="Pfam" id="PF00078"/>
    </source>
</evidence>
<dbReference type="EMBL" id="KQ483823">
    <property type="protein sequence ID" value="KYP40627.1"/>
    <property type="molecule type" value="Genomic_DNA"/>
</dbReference>
<accession>A0A151RDR3</accession>
<dbReference type="SUPFAM" id="SSF56672">
    <property type="entry name" value="DNA/RNA polymerases"/>
    <property type="match status" value="1"/>
</dbReference>
<dbReference type="Gene3D" id="3.10.10.10">
    <property type="entry name" value="HIV Type 1 Reverse Transcriptase, subunit A, domain 1"/>
    <property type="match status" value="1"/>
</dbReference>
<dbReference type="PANTHER" id="PTHR24559">
    <property type="entry name" value="TRANSPOSON TY3-I GAG-POL POLYPROTEIN"/>
    <property type="match status" value="1"/>
</dbReference>
<keyword evidence="3" id="KW-1185">Reference proteome</keyword>
<organism evidence="2 3">
    <name type="scientific">Cajanus cajan</name>
    <name type="common">Pigeon pea</name>
    <name type="synonym">Cajanus indicus</name>
    <dbReference type="NCBI Taxonomy" id="3821"/>
    <lineage>
        <taxon>Eukaryota</taxon>
        <taxon>Viridiplantae</taxon>
        <taxon>Streptophyta</taxon>
        <taxon>Embryophyta</taxon>
        <taxon>Tracheophyta</taxon>
        <taxon>Spermatophyta</taxon>
        <taxon>Magnoliopsida</taxon>
        <taxon>eudicotyledons</taxon>
        <taxon>Gunneridae</taxon>
        <taxon>Pentapetalae</taxon>
        <taxon>rosids</taxon>
        <taxon>fabids</taxon>
        <taxon>Fabales</taxon>
        <taxon>Fabaceae</taxon>
        <taxon>Papilionoideae</taxon>
        <taxon>50 kb inversion clade</taxon>
        <taxon>NPAAA clade</taxon>
        <taxon>indigoferoid/millettioid clade</taxon>
        <taxon>Phaseoleae</taxon>
        <taxon>Cajanus</taxon>
    </lineage>
</organism>
<dbReference type="Gene3D" id="3.30.70.270">
    <property type="match status" value="1"/>
</dbReference>
<proteinExistence type="predicted"/>
<dbReference type="InterPro" id="IPR043128">
    <property type="entry name" value="Rev_trsase/Diguanyl_cyclase"/>
</dbReference>
<sequence length="120" mass="13566">MCVDYSDLNKACPKDAYPLPSIDRLVDGAFGHGLLSFLDAYSRYNQIMIYPPDEEHTTFITDHANFCYRVMPFSLKNTGATYQRLMDKIFDQQIGQNIEVYVDDMGVKTTSADAHVADLA</sequence>
<dbReference type="Proteomes" id="UP000075243">
    <property type="component" value="Unassembled WGS sequence"/>
</dbReference>
<evidence type="ECO:0000313" key="3">
    <source>
        <dbReference type="Proteomes" id="UP000075243"/>
    </source>
</evidence>
<gene>
    <name evidence="2" type="ORF">KK1_038016</name>
</gene>
<dbReference type="AlphaFoldDB" id="A0A151RDR3"/>